<feature type="chain" id="PRO_5015105439" evidence="1">
    <location>
        <begin position="19"/>
        <end position="78"/>
    </location>
</feature>
<accession>A0A2P6NYI2</accession>
<protein>
    <submittedName>
        <fullName evidence="2">Uncharacterized protein</fullName>
    </submittedName>
</protein>
<feature type="signal peptide" evidence="1">
    <location>
        <begin position="1"/>
        <end position="18"/>
    </location>
</feature>
<gene>
    <name evidence="2" type="ORF">PROFUN_02289</name>
</gene>
<evidence type="ECO:0000313" key="3">
    <source>
        <dbReference type="Proteomes" id="UP000241769"/>
    </source>
</evidence>
<name>A0A2P6NYI2_9EUKA</name>
<evidence type="ECO:0000313" key="2">
    <source>
        <dbReference type="EMBL" id="PRP89011.1"/>
    </source>
</evidence>
<proteinExistence type="predicted"/>
<dbReference type="EMBL" id="MDYQ01000006">
    <property type="protein sequence ID" value="PRP89011.1"/>
    <property type="molecule type" value="Genomic_DNA"/>
</dbReference>
<evidence type="ECO:0000256" key="1">
    <source>
        <dbReference type="SAM" id="SignalP"/>
    </source>
</evidence>
<keyword evidence="3" id="KW-1185">Reference proteome</keyword>
<dbReference type="AlphaFoldDB" id="A0A2P6NYI2"/>
<sequence length="78" mass="8974">MHLLTKCALCMIIPSTAGYFIMQWSNGIAAQNTAHLQKLQMRDPQRFRETRDRSRALGDAIVATTQKQIREEEQAKKK</sequence>
<dbReference type="InParanoid" id="A0A2P6NYI2"/>
<reference evidence="2 3" key="1">
    <citation type="journal article" date="2018" name="Genome Biol. Evol.">
        <title>Multiple Roots of Fruiting Body Formation in Amoebozoa.</title>
        <authorList>
            <person name="Hillmann F."/>
            <person name="Forbes G."/>
            <person name="Novohradska S."/>
            <person name="Ferling I."/>
            <person name="Riege K."/>
            <person name="Groth M."/>
            <person name="Westermann M."/>
            <person name="Marz M."/>
            <person name="Spaller T."/>
            <person name="Winckler T."/>
            <person name="Schaap P."/>
            <person name="Glockner G."/>
        </authorList>
    </citation>
    <scope>NUCLEOTIDE SEQUENCE [LARGE SCALE GENOMIC DNA]</scope>
    <source>
        <strain evidence="2 3">Jena</strain>
    </source>
</reference>
<dbReference type="Proteomes" id="UP000241769">
    <property type="component" value="Unassembled WGS sequence"/>
</dbReference>
<organism evidence="2 3">
    <name type="scientific">Planoprotostelium fungivorum</name>
    <dbReference type="NCBI Taxonomy" id="1890364"/>
    <lineage>
        <taxon>Eukaryota</taxon>
        <taxon>Amoebozoa</taxon>
        <taxon>Evosea</taxon>
        <taxon>Variosea</taxon>
        <taxon>Cavosteliida</taxon>
        <taxon>Cavosteliaceae</taxon>
        <taxon>Planoprotostelium</taxon>
    </lineage>
</organism>
<keyword evidence="1" id="KW-0732">Signal</keyword>
<comment type="caution">
    <text evidence="2">The sequence shown here is derived from an EMBL/GenBank/DDBJ whole genome shotgun (WGS) entry which is preliminary data.</text>
</comment>